<dbReference type="RefSeq" id="XP_022716045.1">
    <property type="nucleotide sequence ID" value="XM_022860310.1"/>
</dbReference>
<dbReference type="AlphaFoldDB" id="A0A6P5WIU4"/>
<sequence length="146" mass="16387">MADILLPDRVQVGMTQHLMKSYSDLLIRTCHRRGVHAIGGMAAQIPIRDDTAANEAAFDFVRNDKKREVKAEHDGTWAAHPGLIQACMEVFTNNMGNAPNQTQTVKREDAANLTEEDLLQRPRGVRTMEGIRLNTRVGIQYFQGNQ</sequence>
<dbReference type="KEGG" id="dzi:111275143"/>
<dbReference type="OrthoDB" id="1631519at2759"/>
<dbReference type="PANTHER" id="PTHR42902:SF1">
    <property type="entry name" value="MALATE SYNTHASE 1-RELATED"/>
    <property type="match status" value="1"/>
</dbReference>
<evidence type="ECO:0000256" key="2">
    <source>
        <dbReference type="ARBA" id="ARBA00004757"/>
    </source>
</evidence>
<organism evidence="8 9">
    <name type="scientific">Durio zibethinus</name>
    <name type="common">Durian</name>
    <dbReference type="NCBI Taxonomy" id="66656"/>
    <lineage>
        <taxon>Eukaryota</taxon>
        <taxon>Viridiplantae</taxon>
        <taxon>Streptophyta</taxon>
        <taxon>Embryophyta</taxon>
        <taxon>Tracheophyta</taxon>
        <taxon>Spermatophyta</taxon>
        <taxon>Magnoliopsida</taxon>
        <taxon>eudicotyledons</taxon>
        <taxon>Gunneridae</taxon>
        <taxon>Pentapetalae</taxon>
        <taxon>rosids</taxon>
        <taxon>malvids</taxon>
        <taxon>Malvales</taxon>
        <taxon>Malvaceae</taxon>
        <taxon>Helicteroideae</taxon>
        <taxon>Durio</taxon>
    </lineage>
</organism>
<comment type="subcellular location">
    <subcellularLocation>
        <location evidence="1">Glyoxysome</location>
    </subcellularLocation>
</comment>
<dbReference type="Gene3D" id="3.20.20.360">
    <property type="entry name" value="Malate synthase, domain 3"/>
    <property type="match status" value="1"/>
</dbReference>
<dbReference type="GO" id="GO:0009514">
    <property type="term" value="C:glyoxysome"/>
    <property type="evidence" value="ECO:0007669"/>
    <property type="project" value="UniProtKB-SubCell"/>
</dbReference>
<dbReference type="InterPro" id="IPR006252">
    <property type="entry name" value="Malate_synthA"/>
</dbReference>
<name>A0A6P5WIU4_DURZI</name>
<evidence type="ECO:0000256" key="3">
    <source>
        <dbReference type="ARBA" id="ARBA00006394"/>
    </source>
</evidence>
<dbReference type="InterPro" id="IPR046363">
    <property type="entry name" value="MS_N_TIM-barrel_dom"/>
</dbReference>
<dbReference type="PANTHER" id="PTHR42902">
    <property type="entry name" value="MALATE SYNTHASE"/>
    <property type="match status" value="1"/>
</dbReference>
<evidence type="ECO:0000256" key="1">
    <source>
        <dbReference type="ARBA" id="ARBA00004130"/>
    </source>
</evidence>
<dbReference type="GeneID" id="111275143"/>
<keyword evidence="6" id="KW-0576">Peroxisome</keyword>
<dbReference type="EC" id="2.3.3.9" evidence="4"/>
<keyword evidence="5" id="KW-0330">Glyoxysome</keyword>
<evidence type="ECO:0000256" key="5">
    <source>
        <dbReference type="ARBA" id="ARBA00022453"/>
    </source>
</evidence>
<dbReference type="Pfam" id="PF01274">
    <property type="entry name" value="MS_TIM-barrel"/>
    <property type="match status" value="1"/>
</dbReference>
<dbReference type="UniPathway" id="UPA00703">
    <property type="reaction ID" value="UER00720"/>
</dbReference>
<reference evidence="9" key="1">
    <citation type="submission" date="2025-08" db="UniProtKB">
        <authorList>
            <consortium name="RefSeq"/>
        </authorList>
    </citation>
    <scope>IDENTIFICATION</scope>
    <source>
        <tissue evidence="9">Fruit stalk</tissue>
    </source>
</reference>
<feature type="domain" description="Malate synthase TIM barrel" evidence="7">
    <location>
        <begin position="2"/>
        <end position="120"/>
    </location>
</feature>
<keyword evidence="8" id="KW-1185">Reference proteome</keyword>
<comment type="pathway">
    <text evidence="2">Carbohydrate metabolism; glyoxylate cycle; (S)-malate from isocitrate: step 2/2.</text>
</comment>
<protein>
    <recommendedName>
        <fullName evidence="4">malate synthase</fullName>
        <ecNumber evidence="4">2.3.3.9</ecNumber>
    </recommendedName>
</protein>
<dbReference type="InterPro" id="IPR001465">
    <property type="entry name" value="Malate_synthase_TIM"/>
</dbReference>
<evidence type="ECO:0000256" key="4">
    <source>
        <dbReference type="ARBA" id="ARBA00012636"/>
    </source>
</evidence>
<accession>A0A6P5WIU4</accession>
<proteinExistence type="inferred from homology"/>
<dbReference type="SUPFAM" id="SSF51645">
    <property type="entry name" value="Malate synthase G"/>
    <property type="match status" value="1"/>
</dbReference>
<dbReference type="InterPro" id="IPR011076">
    <property type="entry name" value="Malate_synth_sf"/>
</dbReference>
<dbReference type="Proteomes" id="UP000515121">
    <property type="component" value="Unplaced"/>
</dbReference>
<comment type="similarity">
    <text evidence="3">Belongs to the malate synthase family.</text>
</comment>
<evidence type="ECO:0000259" key="7">
    <source>
        <dbReference type="Pfam" id="PF01274"/>
    </source>
</evidence>
<dbReference type="GO" id="GO:0004474">
    <property type="term" value="F:malate synthase activity"/>
    <property type="evidence" value="ECO:0007669"/>
    <property type="project" value="UniProtKB-EC"/>
</dbReference>
<gene>
    <name evidence="9" type="primary">LOC111275143</name>
</gene>
<evidence type="ECO:0000313" key="8">
    <source>
        <dbReference type="Proteomes" id="UP000515121"/>
    </source>
</evidence>
<evidence type="ECO:0000313" key="9">
    <source>
        <dbReference type="RefSeq" id="XP_022716045.1"/>
    </source>
</evidence>
<evidence type="ECO:0000256" key="6">
    <source>
        <dbReference type="ARBA" id="ARBA00023140"/>
    </source>
</evidence>
<dbReference type="GO" id="GO:0006097">
    <property type="term" value="P:glyoxylate cycle"/>
    <property type="evidence" value="ECO:0007669"/>
    <property type="project" value="UniProtKB-UniPathway"/>
</dbReference>